<dbReference type="Proteomes" id="UP000197290">
    <property type="component" value="Unassembled WGS sequence"/>
</dbReference>
<feature type="transmembrane region" description="Helical" evidence="1">
    <location>
        <begin position="36"/>
        <end position="59"/>
    </location>
</feature>
<accession>A0A245ZL40</accession>
<evidence type="ECO:0000313" key="3">
    <source>
        <dbReference type="Proteomes" id="UP000197290"/>
    </source>
</evidence>
<dbReference type="OrthoDB" id="7277252at2"/>
<sequence length="105" mass="10995">MIALLRAVAGLIVWAVAFSAIYGAQGLVCARGWQDVAIGPVGLGRALLIALWLAFCAVLGRMTWRLRCAWHGGVFLDRLAAASAVVGLISTVYTGLPVVATAVCR</sequence>
<protein>
    <submittedName>
        <fullName evidence="2">Uncharacterized protein</fullName>
    </submittedName>
</protein>
<comment type="caution">
    <text evidence="2">The sequence shown here is derived from an EMBL/GenBank/DDBJ whole genome shotgun (WGS) entry which is preliminary data.</text>
</comment>
<evidence type="ECO:0000256" key="1">
    <source>
        <dbReference type="SAM" id="Phobius"/>
    </source>
</evidence>
<reference evidence="2 3" key="1">
    <citation type="submission" date="2017-03" db="EMBL/GenBank/DDBJ databases">
        <title>Genome sequence of Sphingomonas dokdonensis DSM 21029.</title>
        <authorList>
            <person name="Poehlein A."/>
            <person name="Wuebbeler J.H."/>
            <person name="Steinbuechel A."/>
            <person name="Daniel R."/>
        </authorList>
    </citation>
    <scope>NUCLEOTIDE SEQUENCE [LARGE SCALE GENOMIC DNA]</scope>
    <source>
        <strain evidence="2 3">DSM 21029</strain>
    </source>
</reference>
<keyword evidence="1" id="KW-0472">Membrane</keyword>
<keyword evidence="1" id="KW-1133">Transmembrane helix</keyword>
<dbReference type="AlphaFoldDB" id="A0A245ZL40"/>
<dbReference type="EMBL" id="NBBI01000003">
    <property type="protein sequence ID" value="OWK30457.1"/>
    <property type="molecule type" value="Genomic_DNA"/>
</dbReference>
<organism evidence="2 3">
    <name type="scientific">Sphingomonas dokdonensis</name>
    <dbReference type="NCBI Taxonomy" id="344880"/>
    <lineage>
        <taxon>Bacteria</taxon>
        <taxon>Pseudomonadati</taxon>
        <taxon>Pseudomonadota</taxon>
        <taxon>Alphaproteobacteria</taxon>
        <taxon>Sphingomonadales</taxon>
        <taxon>Sphingomonadaceae</taxon>
        <taxon>Sphingomonas</taxon>
    </lineage>
</organism>
<proteinExistence type="predicted"/>
<keyword evidence="3" id="KW-1185">Reference proteome</keyword>
<dbReference type="RefSeq" id="WP_088367427.1">
    <property type="nucleotide sequence ID" value="NZ_NBBI01000003.1"/>
</dbReference>
<keyword evidence="1" id="KW-0812">Transmembrane</keyword>
<feature type="transmembrane region" description="Helical" evidence="1">
    <location>
        <begin position="79"/>
        <end position="103"/>
    </location>
</feature>
<name>A0A245ZL40_9SPHN</name>
<gene>
    <name evidence="2" type="ORF">SPDO_21440</name>
</gene>
<evidence type="ECO:0000313" key="2">
    <source>
        <dbReference type="EMBL" id="OWK30457.1"/>
    </source>
</evidence>